<dbReference type="Pfam" id="PF00400">
    <property type="entry name" value="WD40"/>
    <property type="match status" value="3"/>
</dbReference>
<dbReference type="PROSITE" id="PS50294">
    <property type="entry name" value="WD_REPEATS_REGION"/>
    <property type="match status" value="2"/>
</dbReference>
<dbReference type="InterPro" id="IPR015943">
    <property type="entry name" value="WD40/YVTN_repeat-like_dom_sf"/>
</dbReference>
<accession>A0A0P4WMG1</accession>
<dbReference type="PANTHER" id="PTHR46202:SF1">
    <property type="entry name" value="DNA EXCISION REPAIR PROTEIN ERCC-8"/>
    <property type="match status" value="1"/>
</dbReference>
<reference evidence="6" key="1">
    <citation type="submission" date="2015-09" db="EMBL/GenBank/DDBJ databases">
        <title>Scylla olivacea transcriptome.</title>
        <authorList>
            <person name="Ikhwanuddin M."/>
        </authorList>
    </citation>
    <scope>NUCLEOTIDE SEQUENCE</scope>
</reference>
<evidence type="ECO:0000256" key="1">
    <source>
        <dbReference type="ARBA" id="ARBA00022574"/>
    </source>
</evidence>
<dbReference type="PANTHER" id="PTHR46202">
    <property type="entry name" value="DNA EXCISION REPAIR PROTEIN ERCC-8"/>
    <property type="match status" value="1"/>
</dbReference>
<keyword evidence="1 5" id="KW-0853">WD repeat</keyword>
<dbReference type="PRINTS" id="PR00320">
    <property type="entry name" value="GPROTEINBRPT"/>
</dbReference>
<dbReference type="PROSITE" id="PS50082">
    <property type="entry name" value="WD_REPEATS_2"/>
    <property type="match status" value="3"/>
</dbReference>
<evidence type="ECO:0000256" key="5">
    <source>
        <dbReference type="PROSITE-ProRule" id="PRU00221"/>
    </source>
</evidence>
<dbReference type="Gene3D" id="2.130.10.10">
    <property type="entry name" value="YVTN repeat-like/Quinoprotein amine dehydrogenase"/>
    <property type="match status" value="1"/>
</dbReference>
<dbReference type="InterPro" id="IPR020472">
    <property type="entry name" value="WD40_PAC1"/>
</dbReference>
<protein>
    <submittedName>
        <fullName evidence="6">Uncharacterized protein</fullName>
    </submittedName>
</protein>
<name>A0A0P4WMG1_SCYOL</name>
<keyword evidence="2" id="KW-0677">Repeat</keyword>
<dbReference type="GO" id="GO:0043161">
    <property type="term" value="P:proteasome-mediated ubiquitin-dependent protein catabolic process"/>
    <property type="evidence" value="ECO:0007669"/>
    <property type="project" value="TreeGrafter"/>
</dbReference>
<feature type="repeat" description="WD" evidence="5">
    <location>
        <begin position="248"/>
        <end position="289"/>
    </location>
</feature>
<dbReference type="GO" id="GO:0031464">
    <property type="term" value="C:Cul4A-RING E3 ubiquitin ligase complex"/>
    <property type="evidence" value="ECO:0007669"/>
    <property type="project" value="TreeGrafter"/>
</dbReference>
<evidence type="ECO:0000256" key="4">
    <source>
        <dbReference type="ARBA" id="ARBA00023204"/>
    </source>
</evidence>
<dbReference type="PROSITE" id="PS00678">
    <property type="entry name" value="WD_REPEATS_1"/>
    <property type="match status" value="1"/>
</dbReference>
<sequence>MEAVRSTEKVRCGQLSSLKYRSSIQRYLATSHVMSSVSLDQKEQVATSYVTYADLECVDYKYLLCGLSDGGVAIYDTSVVKEGCIYGEVGSIKGGQRGTHKYQVECVQWYPADAGLFSTSSRDKKIKIWDPNRMKVVDQFDIDCHIHHHQMSPVATKHSLLAVAGDSGEVILCDLRTGTSTHRLRGHDGAVRTTQWSPRVQHLLASSGCDRTVRMWDVRASQPFIMALDASNHAGEIFRKTKKIKRIPQAHKSQVVSFCYTHDGLWLLTFGHDGELKLWNSTTGRKMDVNYGEMFTDTRRNLRMAVTPSMYPDLVFLPCKSKVLVLEILTGRLVNVMSGHFSTVFGALYNPSSMNLYTFGNDHNFITWTPKVFDVNELEEEDENRTLGLLELPKRQRVTQDNWSSDED</sequence>
<dbReference type="GO" id="GO:0000209">
    <property type="term" value="P:protein polyubiquitination"/>
    <property type="evidence" value="ECO:0007669"/>
    <property type="project" value="TreeGrafter"/>
</dbReference>
<dbReference type="GO" id="GO:0006283">
    <property type="term" value="P:transcription-coupled nucleotide-excision repair"/>
    <property type="evidence" value="ECO:0007669"/>
    <property type="project" value="InterPro"/>
</dbReference>
<dbReference type="InterPro" id="IPR001680">
    <property type="entry name" value="WD40_rpt"/>
</dbReference>
<proteinExistence type="predicted"/>
<evidence type="ECO:0000256" key="3">
    <source>
        <dbReference type="ARBA" id="ARBA00022763"/>
    </source>
</evidence>
<dbReference type="InterPro" id="IPR019775">
    <property type="entry name" value="WD40_repeat_CS"/>
</dbReference>
<feature type="repeat" description="WD" evidence="5">
    <location>
        <begin position="97"/>
        <end position="139"/>
    </location>
</feature>
<dbReference type="SUPFAM" id="SSF50978">
    <property type="entry name" value="WD40 repeat-like"/>
    <property type="match status" value="1"/>
</dbReference>
<keyword evidence="3" id="KW-0227">DNA damage</keyword>
<dbReference type="InterPro" id="IPR036322">
    <property type="entry name" value="WD40_repeat_dom_sf"/>
</dbReference>
<dbReference type="AlphaFoldDB" id="A0A0P4WMG1"/>
<dbReference type="InterPro" id="IPR042238">
    <property type="entry name" value="Rad28/ERCC8/Ckn1/ATCSA-1"/>
</dbReference>
<keyword evidence="4" id="KW-0234">DNA repair</keyword>
<dbReference type="GO" id="GO:0000109">
    <property type="term" value="C:nucleotide-excision repair complex"/>
    <property type="evidence" value="ECO:0007669"/>
    <property type="project" value="TreeGrafter"/>
</dbReference>
<dbReference type="EMBL" id="GDRN01022481">
    <property type="protein sequence ID" value="JAI67785.1"/>
    <property type="molecule type" value="Transcribed_RNA"/>
</dbReference>
<feature type="repeat" description="WD" evidence="5">
    <location>
        <begin position="184"/>
        <end position="226"/>
    </location>
</feature>
<organism evidence="6">
    <name type="scientific">Scylla olivacea</name>
    <name type="common">Orange mud crab</name>
    <name type="synonym">Cancer olivacea</name>
    <dbReference type="NCBI Taxonomy" id="85551"/>
    <lineage>
        <taxon>Eukaryota</taxon>
        <taxon>Metazoa</taxon>
        <taxon>Ecdysozoa</taxon>
        <taxon>Arthropoda</taxon>
        <taxon>Crustacea</taxon>
        <taxon>Multicrustacea</taxon>
        <taxon>Malacostraca</taxon>
        <taxon>Eumalacostraca</taxon>
        <taxon>Eucarida</taxon>
        <taxon>Decapoda</taxon>
        <taxon>Pleocyemata</taxon>
        <taxon>Brachyura</taxon>
        <taxon>Eubrachyura</taxon>
        <taxon>Portunoidea</taxon>
        <taxon>Portunidae</taxon>
        <taxon>Portuninae</taxon>
        <taxon>Scylla</taxon>
    </lineage>
</organism>
<dbReference type="SMART" id="SM00320">
    <property type="entry name" value="WD40"/>
    <property type="match status" value="5"/>
</dbReference>
<evidence type="ECO:0000256" key="2">
    <source>
        <dbReference type="ARBA" id="ARBA00022737"/>
    </source>
</evidence>
<evidence type="ECO:0000313" key="6">
    <source>
        <dbReference type="EMBL" id="JAI67785.1"/>
    </source>
</evidence>